<evidence type="ECO:0000256" key="2">
    <source>
        <dbReference type="ARBA" id="ARBA00022490"/>
    </source>
</evidence>
<comment type="similarity">
    <text evidence="7">Belongs to the ScpB family.</text>
</comment>
<dbReference type="GO" id="GO:0000455">
    <property type="term" value="P:enzyme-directed rRNA pseudouridine synthesis"/>
    <property type="evidence" value="ECO:0007669"/>
    <property type="project" value="UniProtKB-ARBA"/>
</dbReference>
<gene>
    <name evidence="10" type="primary">rluB</name>
    <name evidence="7" type="synonym">scpB</name>
    <name evidence="10" type="ORF">NCTC7878_01514</name>
</gene>
<keyword evidence="4 7" id="KW-0159">Chromosome partition</keyword>
<keyword evidence="6 7" id="KW-0131">Cell cycle</keyword>
<dbReference type="EMBL" id="UAUX01000007">
    <property type="protein sequence ID" value="SPZ98125.1"/>
    <property type="molecule type" value="Genomic_DNA"/>
</dbReference>
<comment type="subcellular location">
    <subcellularLocation>
        <location evidence="7">Cytoplasm</location>
    </subcellularLocation>
    <text evidence="7">Associated with two foci at the outer edges of the nucleoid region in young cells, and at four foci within both cell halves in older cells.</text>
</comment>
<keyword evidence="2 7" id="KW-0963">Cytoplasm</keyword>
<sequence length="282" mass="31824">MDNHGILESLLFTAGDEGLDEKQLLEILDISKDQLVELIENYSSHGLIIQRFGTTYVLTTKKEASMYIEQLIEQKSQMKLSQAAMEVLSIIAYNQPLSRSDIELIRSINSDGAVKTLIAKGLVEAKVVNEQRSQQLITTDLFLNVFGISNIEDLPTTEEDDEEMDAFFSNLVNQKEKIMTKELERLQKRIANSGYTSRRKAETLISEGKVKVNGTTVTELGTKVKPSDTIEVEGIKIELEDKIYILFHKPTQVITSVSDDRGRTVVTDYFKDIEARIYPVVV</sequence>
<evidence type="ECO:0000259" key="9">
    <source>
        <dbReference type="SMART" id="SM00363"/>
    </source>
</evidence>
<dbReference type="InterPro" id="IPR036986">
    <property type="entry name" value="S4_RNA-bd_sf"/>
</dbReference>
<dbReference type="GO" id="GO:0005737">
    <property type="term" value="C:cytoplasm"/>
    <property type="evidence" value="ECO:0007669"/>
    <property type="project" value="UniProtKB-SubCell"/>
</dbReference>
<comment type="subunit">
    <text evidence="7">Homodimer. Homodimerization may be required to stabilize the binding of ScpA to the Smc head domains. Component of a cohesin-like complex composed of ScpA, ScpB and the Smc homodimer, in which ScpA and ScpB bind to the head domain of Smc. The presence of the three proteins is required for the association of the complex with DNA.</text>
</comment>
<dbReference type="GO" id="GO:0051301">
    <property type="term" value="P:cell division"/>
    <property type="evidence" value="ECO:0007669"/>
    <property type="project" value="UniProtKB-KW"/>
</dbReference>
<comment type="function">
    <text evidence="7">Participates in chromosomal partition during cell division. May act via the formation of a condensin-like complex containing Smc and ScpA that pull DNA away from mid-cell into both cell halves.</text>
</comment>
<dbReference type="CDD" id="cd00165">
    <property type="entry name" value="S4"/>
    <property type="match status" value="1"/>
</dbReference>
<evidence type="ECO:0000256" key="5">
    <source>
        <dbReference type="ARBA" id="ARBA00023235"/>
    </source>
</evidence>
<dbReference type="Proteomes" id="UP000249913">
    <property type="component" value="Unassembled WGS sequence"/>
</dbReference>
<dbReference type="GO" id="GO:0003723">
    <property type="term" value="F:RNA binding"/>
    <property type="evidence" value="ECO:0007669"/>
    <property type="project" value="UniProtKB-KW"/>
</dbReference>
<dbReference type="GO" id="GO:0120159">
    <property type="term" value="F:rRNA pseudouridine synthase activity"/>
    <property type="evidence" value="ECO:0007669"/>
    <property type="project" value="UniProtKB-ARBA"/>
</dbReference>
<keyword evidence="8" id="KW-0694">RNA-binding</keyword>
<dbReference type="GO" id="GO:0006260">
    <property type="term" value="P:DNA replication"/>
    <property type="evidence" value="ECO:0007669"/>
    <property type="project" value="UniProtKB-UniRule"/>
</dbReference>
<dbReference type="SUPFAM" id="SSF46785">
    <property type="entry name" value="Winged helix' DNA-binding domain"/>
    <property type="match status" value="2"/>
</dbReference>
<evidence type="ECO:0000256" key="3">
    <source>
        <dbReference type="ARBA" id="ARBA00022618"/>
    </source>
</evidence>
<proteinExistence type="inferred from homology"/>
<dbReference type="PANTHER" id="PTHR34298:SF2">
    <property type="entry name" value="SEGREGATION AND CONDENSATION PROTEIN B"/>
    <property type="match status" value="1"/>
</dbReference>
<dbReference type="GO" id="GO:0051304">
    <property type="term" value="P:chromosome separation"/>
    <property type="evidence" value="ECO:0007669"/>
    <property type="project" value="InterPro"/>
</dbReference>
<dbReference type="InterPro" id="IPR036388">
    <property type="entry name" value="WH-like_DNA-bd_sf"/>
</dbReference>
<feature type="domain" description="RNA-binding S4" evidence="9">
    <location>
        <begin position="184"/>
        <end position="243"/>
    </location>
</feature>
<evidence type="ECO:0000313" key="10">
    <source>
        <dbReference type="EMBL" id="SPZ98125.1"/>
    </source>
</evidence>
<dbReference type="PANTHER" id="PTHR34298">
    <property type="entry name" value="SEGREGATION AND CONDENSATION PROTEIN B"/>
    <property type="match status" value="1"/>
</dbReference>
<dbReference type="Gene3D" id="3.30.70.580">
    <property type="entry name" value="Pseudouridine synthase I, catalytic domain, N-terminal subdomain"/>
    <property type="match status" value="1"/>
</dbReference>
<dbReference type="Gene3D" id="1.10.10.10">
    <property type="entry name" value="Winged helix-like DNA-binding domain superfamily/Winged helix DNA-binding domain"/>
    <property type="match status" value="2"/>
</dbReference>
<dbReference type="FunFam" id="3.10.290.10:FF:000003">
    <property type="entry name" value="Pseudouridine synthase"/>
    <property type="match status" value="1"/>
</dbReference>
<dbReference type="SUPFAM" id="SSF55174">
    <property type="entry name" value="Alpha-L RNA-binding motif"/>
    <property type="match status" value="1"/>
</dbReference>
<evidence type="ECO:0000256" key="8">
    <source>
        <dbReference type="PROSITE-ProRule" id="PRU00182"/>
    </source>
</evidence>
<evidence type="ECO:0000256" key="6">
    <source>
        <dbReference type="ARBA" id="ARBA00023306"/>
    </source>
</evidence>
<evidence type="ECO:0000313" key="11">
    <source>
        <dbReference type="Proteomes" id="UP000249913"/>
    </source>
</evidence>
<dbReference type="NCBIfam" id="TIGR00281">
    <property type="entry name" value="SMC-Scp complex subunit ScpB"/>
    <property type="match status" value="1"/>
</dbReference>
<name>A0A2X2KCP7_STAAU</name>
<dbReference type="InterPro" id="IPR002942">
    <property type="entry name" value="S4_RNA-bd"/>
</dbReference>
<dbReference type="AlphaFoldDB" id="A0A2X2KCP7"/>
<dbReference type="PROSITE" id="PS50889">
    <property type="entry name" value="S4"/>
    <property type="match status" value="1"/>
</dbReference>
<dbReference type="InterPro" id="IPR036390">
    <property type="entry name" value="WH_DNA-bd_sf"/>
</dbReference>
<organism evidence="10 11">
    <name type="scientific">Staphylococcus aureus</name>
    <dbReference type="NCBI Taxonomy" id="1280"/>
    <lineage>
        <taxon>Bacteria</taxon>
        <taxon>Bacillati</taxon>
        <taxon>Bacillota</taxon>
        <taxon>Bacilli</taxon>
        <taxon>Bacillales</taxon>
        <taxon>Staphylococcaceae</taxon>
        <taxon>Staphylococcus</taxon>
    </lineage>
</organism>
<dbReference type="Gene3D" id="3.10.290.10">
    <property type="entry name" value="RNA-binding S4 domain"/>
    <property type="match status" value="1"/>
</dbReference>
<dbReference type="Pfam" id="PF01479">
    <property type="entry name" value="S4"/>
    <property type="match status" value="1"/>
</dbReference>
<accession>A0A2X2KCP7</accession>
<reference evidence="10 11" key="1">
    <citation type="submission" date="2018-06" db="EMBL/GenBank/DDBJ databases">
        <authorList>
            <consortium name="Pathogen Informatics"/>
            <person name="Doyle S."/>
        </authorList>
    </citation>
    <scope>NUCLEOTIDE SEQUENCE [LARGE SCALE GENOMIC DNA]</scope>
    <source>
        <strain evidence="10 11">NCTC7878</strain>
    </source>
</reference>
<dbReference type="Pfam" id="PF04079">
    <property type="entry name" value="SMC_ScpB"/>
    <property type="match status" value="1"/>
</dbReference>
<protein>
    <recommendedName>
        <fullName evidence="7">Segregation and condensation protein B</fullName>
    </recommendedName>
</protein>
<dbReference type="InterPro" id="IPR005234">
    <property type="entry name" value="ScpB_csome_segregation"/>
</dbReference>
<evidence type="ECO:0000256" key="1">
    <source>
        <dbReference type="ARBA" id="ARBA00008348"/>
    </source>
</evidence>
<keyword evidence="5 10" id="KW-0413">Isomerase</keyword>
<dbReference type="HAMAP" id="MF_01804">
    <property type="entry name" value="ScpB"/>
    <property type="match status" value="1"/>
</dbReference>
<dbReference type="InterPro" id="IPR020094">
    <property type="entry name" value="TruA/RsuA/RluB/E/F_N"/>
</dbReference>
<comment type="similarity">
    <text evidence="1">Belongs to the pseudouridine synthase RsuA family.</text>
</comment>
<dbReference type="SMART" id="SM00363">
    <property type="entry name" value="S4"/>
    <property type="match status" value="1"/>
</dbReference>
<keyword evidence="3 7" id="KW-0132">Cell division</keyword>
<evidence type="ECO:0000256" key="4">
    <source>
        <dbReference type="ARBA" id="ARBA00022829"/>
    </source>
</evidence>
<evidence type="ECO:0000256" key="7">
    <source>
        <dbReference type="HAMAP-Rule" id="MF_01804"/>
    </source>
</evidence>